<dbReference type="AlphaFoldDB" id="A0A9N9DVL9"/>
<keyword evidence="3" id="KW-1185">Reference proteome</keyword>
<name>A0A9N9DVL9_9GLOM</name>
<dbReference type="Proteomes" id="UP000789342">
    <property type="component" value="Unassembled WGS sequence"/>
</dbReference>
<evidence type="ECO:0000256" key="1">
    <source>
        <dbReference type="SAM" id="MobiDB-lite"/>
    </source>
</evidence>
<protein>
    <submittedName>
        <fullName evidence="2">7020_t:CDS:1</fullName>
    </submittedName>
</protein>
<evidence type="ECO:0000313" key="2">
    <source>
        <dbReference type="EMBL" id="CAG8654283.1"/>
    </source>
</evidence>
<feature type="compositionally biased region" description="Acidic residues" evidence="1">
    <location>
        <begin position="1"/>
        <end position="10"/>
    </location>
</feature>
<gene>
    <name evidence="2" type="ORF">AMORRO_LOCUS10113</name>
</gene>
<evidence type="ECO:0000313" key="3">
    <source>
        <dbReference type="Proteomes" id="UP000789342"/>
    </source>
</evidence>
<feature type="region of interest" description="Disordered" evidence="1">
    <location>
        <begin position="1"/>
        <end position="20"/>
    </location>
</feature>
<sequence>MPGVDGDDDGSALNHQTHGRGGFLSGHKFAASAIICRSTNCEITVPQERYDIAPPVIDELHVLSDMVKPGKTVNSD</sequence>
<organism evidence="2 3">
    <name type="scientific">Acaulospora morrowiae</name>
    <dbReference type="NCBI Taxonomy" id="94023"/>
    <lineage>
        <taxon>Eukaryota</taxon>
        <taxon>Fungi</taxon>
        <taxon>Fungi incertae sedis</taxon>
        <taxon>Mucoromycota</taxon>
        <taxon>Glomeromycotina</taxon>
        <taxon>Glomeromycetes</taxon>
        <taxon>Diversisporales</taxon>
        <taxon>Acaulosporaceae</taxon>
        <taxon>Acaulospora</taxon>
    </lineage>
</organism>
<proteinExistence type="predicted"/>
<reference evidence="2" key="1">
    <citation type="submission" date="2021-06" db="EMBL/GenBank/DDBJ databases">
        <authorList>
            <person name="Kallberg Y."/>
            <person name="Tangrot J."/>
            <person name="Rosling A."/>
        </authorList>
    </citation>
    <scope>NUCLEOTIDE SEQUENCE</scope>
    <source>
        <strain evidence="2">CL551</strain>
    </source>
</reference>
<dbReference type="EMBL" id="CAJVPV010010721">
    <property type="protein sequence ID" value="CAG8654283.1"/>
    <property type="molecule type" value="Genomic_DNA"/>
</dbReference>
<comment type="caution">
    <text evidence="2">The sequence shown here is derived from an EMBL/GenBank/DDBJ whole genome shotgun (WGS) entry which is preliminary data.</text>
</comment>
<accession>A0A9N9DVL9</accession>